<proteinExistence type="predicted"/>
<dbReference type="Proteomes" id="UP000827986">
    <property type="component" value="Unassembled WGS sequence"/>
</dbReference>
<protein>
    <submittedName>
        <fullName evidence="2">Uncharacterized protein</fullName>
    </submittedName>
</protein>
<name>A0A9D4AVM8_9SAUR</name>
<keyword evidence="3" id="KW-1185">Reference proteome</keyword>
<evidence type="ECO:0000256" key="1">
    <source>
        <dbReference type="SAM" id="SignalP"/>
    </source>
</evidence>
<dbReference type="EMBL" id="JAHDVG010000484">
    <property type="protein sequence ID" value="KAH1170220.1"/>
    <property type="molecule type" value="Genomic_DNA"/>
</dbReference>
<feature type="chain" id="PRO_5038570430" evidence="1">
    <location>
        <begin position="25"/>
        <end position="150"/>
    </location>
</feature>
<sequence>MRSFWSYLCWNAITWCSPLCTTVAGRIEAYVRKDHEKYPTGTFSAVFQKLGRATREQEDGRTRSPCWTASALKFLVTVGLRKEEAQYMKSFTTECLQRMNSYVHFPFDMVEGCTTHVYQIYFLKRNGVQPHITMIATGSGVIVLLRPKTM</sequence>
<feature type="signal peptide" evidence="1">
    <location>
        <begin position="1"/>
        <end position="24"/>
    </location>
</feature>
<reference evidence="2" key="1">
    <citation type="submission" date="2021-09" db="EMBL/GenBank/DDBJ databases">
        <title>The genome of Mauremys mutica provides insights into the evolution of semi-aquatic lifestyle.</title>
        <authorList>
            <person name="Gong S."/>
            <person name="Gao Y."/>
        </authorList>
    </citation>
    <scope>NUCLEOTIDE SEQUENCE</scope>
    <source>
        <strain evidence="2">MM-2020</strain>
        <tissue evidence="2">Muscle</tissue>
    </source>
</reference>
<organism evidence="2 3">
    <name type="scientific">Mauremys mutica</name>
    <name type="common">yellowpond turtle</name>
    <dbReference type="NCBI Taxonomy" id="74926"/>
    <lineage>
        <taxon>Eukaryota</taxon>
        <taxon>Metazoa</taxon>
        <taxon>Chordata</taxon>
        <taxon>Craniata</taxon>
        <taxon>Vertebrata</taxon>
        <taxon>Euteleostomi</taxon>
        <taxon>Archelosauria</taxon>
        <taxon>Testudinata</taxon>
        <taxon>Testudines</taxon>
        <taxon>Cryptodira</taxon>
        <taxon>Durocryptodira</taxon>
        <taxon>Testudinoidea</taxon>
        <taxon>Geoemydidae</taxon>
        <taxon>Geoemydinae</taxon>
        <taxon>Mauremys</taxon>
    </lineage>
</organism>
<comment type="caution">
    <text evidence="2">The sequence shown here is derived from an EMBL/GenBank/DDBJ whole genome shotgun (WGS) entry which is preliminary data.</text>
</comment>
<evidence type="ECO:0000313" key="3">
    <source>
        <dbReference type="Proteomes" id="UP000827986"/>
    </source>
</evidence>
<dbReference type="AlphaFoldDB" id="A0A9D4AVM8"/>
<accession>A0A9D4AVM8</accession>
<keyword evidence="1" id="KW-0732">Signal</keyword>
<evidence type="ECO:0000313" key="2">
    <source>
        <dbReference type="EMBL" id="KAH1170220.1"/>
    </source>
</evidence>
<gene>
    <name evidence="2" type="ORF">KIL84_001205</name>
</gene>